<dbReference type="AlphaFoldDB" id="A0A7W8E1X7"/>
<feature type="transmembrane region" description="Helical" evidence="1">
    <location>
        <begin position="316"/>
        <end position="340"/>
    </location>
</feature>
<feature type="transmembrane region" description="Helical" evidence="1">
    <location>
        <begin position="12"/>
        <end position="35"/>
    </location>
</feature>
<accession>A0A7W8E1X7</accession>
<keyword evidence="1" id="KW-0812">Transmembrane</keyword>
<comment type="caution">
    <text evidence="2">The sequence shown here is derived from an EMBL/GenBank/DDBJ whole genome shotgun (WGS) entry which is preliminary data.</text>
</comment>
<dbReference type="SUPFAM" id="SSF103473">
    <property type="entry name" value="MFS general substrate transporter"/>
    <property type="match status" value="1"/>
</dbReference>
<gene>
    <name evidence="2" type="ORF">HDF16_000576</name>
</gene>
<feature type="transmembrane region" description="Helical" evidence="1">
    <location>
        <begin position="388"/>
        <end position="408"/>
    </location>
</feature>
<feature type="transmembrane region" description="Helical" evidence="1">
    <location>
        <begin position="74"/>
        <end position="93"/>
    </location>
</feature>
<reference evidence="2 3" key="1">
    <citation type="submission" date="2020-08" db="EMBL/GenBank/DDBJ databases">
        <title>Genomic Encyclopedia of Type Strains, Phase IV (KMG-V): Genome sequencing to study the core and pangenomes of soil and plant-associated prokaryotes.</title>
        <authorList>
            <person name="Whitman W."/>
        </authorList>
    </citation>
    <scope>NUCLEOTIDE SEQUENCE [LARGE SCALE GENOMIC DNA]</scope>
    <source>
        <strain evidence="2 3">M8UP14</strain>
    </source>
</reference>
<organism evidence="2 3">
    <name type="scientific">Granulicella aggregans</name>
    <dbReference type="NCBI Taxonomy" id="474949"/>
    <lineage>
        <taxon>Bacteria</taxon>
        <taxon>Pseudomonadati</taxon>
        <taxon>Acidobacteriota</taxon>
        <taxon>Terriglobia</taxon>
        <taxon>Terriglobales</taxon>
        <taxon>Acidobacteriaceae</taxon>
        <taxon>Granulicella</taxon>
    </lineage>
</organism>
<feature type="transmembrane region" description="Helical" evidence="1">
    <location>
        <begin position="41"/>
        <end position="62"/>
    </location>
</feature>
<feature type="transmembrane region" description="Helical" evidence="1">
    <location>
        <begin position="264"/>
        <end position="283"/>
    </location>
</feature>
<dbReference type="EMBL" id="JACHIP010000001">
    <property type="protein sequence ID" value="MBB5055907.1"/>
    <property type="molecule type" value="Genomic_DNA"/>
</dbReference>
<evidence type="ECO:0000256" key="1">
    <source>
        <dbReference type="SAM" id="Phobius"/>
    </source>
</evidence>
<feature type="transmembrane region" description="Helical" evidence="1">
    <location>
        <begin position="105"/>
        <end position="130"/>
    </location>
</feature>
<feature type="transmembrane region" description="Helical" evidence="1">
    <location>
        <begin position="290"/>
        <end position="310"/>
    </location>
</feature>
<feature type="transmembrane region" description="Helical" evidence="1">
    <location>
        <begin position="169"/>
        <end position="195"/>
    </location>
</feature>
<keyword evidence="3" id="KW-1185">Reference proteome</keyword>
<sequence>MPPSKRRPPVWLMGLSNATFGLVGGFIVLPLPQLLAAEGVGVAKIAAISAACLSPGFWVFLLGPLLDLRFSRRFYAGLFAILAGLGLAFAVVMKAHLPILEASVMISYAAAVLSSNALGGWLGAILPQVVEGAHDESNHEAVRLGAWTQVGSFLGGGAIAVLAGEFLRLFPVSLAAVLLGLLVMLPAAVFPWIPLPVEADGVRRRTAVESFAELFRDLKQLLTRREVWWMMALFLAPTGSFALTNQLGGVARDFHASDAFVSRMGGAVLSFAGATVCLLLPVFARWVKPLPLYLTIGTVGSLFTLGLLLLPKTPAAFAVAFMAENVVQALSFTSAVAICLSTIGKDNPLAATQFTLLTSATVLPILYMGVLDGRAYAGLAGVSGLTGMYLWDGCLSLVACAVMAFAMWRWPVVRAVKADAPLRER</sequence>
<feature type="transmembrane region" description="Helical" evidence="1">
    <location>
        <begin position="349"/>
        <end position="368"/>
    </location>
</feature>
<evidence type="ECO:0000313" key="2">
    <source>
        <dbReference type="EMBL" id="MBB5055907.1"/>
    </source>
</evidence>
<dbReference type="InterPro" id="IPR036259">
    <property type="entry name" value="MFS_trans_sf"/>
</dbReference>
<proteinExistence type="predicted"/>
<keyword evidence="1" id="KW-0472">Membrane</keyword>
<dbReference type="Proteomes" id="UP000540989">
    <property type="component" value="Unassembled WGS sequence"/>
</dbReference>
<name>A0A7W8E1X7_9BACT</name>
<keyword evidence="1" id="KW-1133">Transmembrane helix</keyword>
<feature type="transmembrane region" description="Helical" evidence="1">
    <location>
        <begin position="142"/>
        <end position="163"/>
    </location>
</feature>
<protein>
    <submittedName>
        <fullName evidence="2">PAT family beta-lactamase induction signal transducer AmpG</fullName>
    </submittedName>
</protein>
<feature type="transmembrane region" description="Helical" evidence="1">
    <location>
        <begin position="227"/>
        <end position="244"/>
    </location>
</feature>
<evidence type="ECO:0000313" key="3">
    <source>
        <dbReference type="Proteomes" id="UP000540989"/>
    </source>
</evidence>